<evidence type="ECO:0000313" key="2">
    <source>
        <dbReference type="Proteomes" id="UP001183388"/>
    </source>
</evidence>
<organism evidence="1 2">
    <name type="scientific">Streptomyces boetiae</name>
    <dbReference type="NCBI Taxonomy" id="3075541"/>
    <lineage>
        <taxon>Bacteria</taxon>
        <taxon>Bacillati</taxon>
        <taxon>Actinomycetota</taxon>
        <taxon>Actinomycetes</taxon>
        <taxon>Kitasatosporales</taxon>
        <taxon>Streptomycetaceae</taxon>
        <taxon>Streptomyces</taxon>
    </lineage>
</organism>
<gene>
    <name evidence="1" type="ORF">RM780_14380</name>
</gene>
<keyword evidence="2" id="KW-1185">Reference proteome</keyword>
<dbReference type="Proteomes" id="UP001183388">
    <property type="component" value="Unassembled WGS sequence"/>
</dbReference>
<proteinExistence type="predicted"/>
<evidence type="ECO:0000313" key="1">
    <source>
        <dbReference type="EMBL" id="MDT0308141.1"/>
    </source>
</evidence>
<comment type="caution">
    <text evidence="1">The sequence shown here is derived from an EMBL/GenBank/DDBJ whole genome shotgun (WGS) entry which is preliminary data.</text>
</comment>
<name>A0ABU2L9I1_9ACTN</name>
<evidence type="ECO:0008006" key="3">
    <source>
        <dbReference type="Google" id="ProtNLM"/>
    </source>
</evidence>
<dbReference type="RefSeq" id="WP_311631090.1">
    <property type="nucleotide sequence ID" value="NZ_JAVREN010000018.1"/>
</dbReference>
<dbReference type="EMBL" id="JAVREN010000018">
    <property type="protein sequence ID" value="MDT0308141.1"/>
    <property type="molecule type" value="Genomic_DNA"/>
</dbReference>
<protein>
    <recommendedName>
        <fullName evidence="3">Type II toxin-antitoxin system RelE/ParE family toxin</fullName>
    </recommendedName>
</protein>
<accession>A0ABU2L9I1</accession>
<sequence length="118" mass="13146">MTPKRGERAAPPPLPEEFDVRFDNAESAKGWEELARSAPGNLRRAFDAIRAQPRPVPPTPRHHPLRGSLGRVARRGVLLEQWQVEVTAGGRVCYLVDDEARTAWITYAGTRHPKATDA</sequence>
<reference evidence="2" key="1">
    <citation type="submission" date="2023-07" db="EMBL/GenBank/DDBJ databases">
        <title>30 novel species of actinomycetes from the DSMZ collection.</title>
        <authorList>
            <person name="Nouioui I."/>
        </authorList>
    </citation>
    <scope>NUCLEOTIDE SEQUENCE [LARGE SCALE GENOMIC DNA]</scope>
    <source>
        <strain evidence="2">DSM 44917</strain>
    </source>
</reference>